<evidence type="ECO:0000313" key="2">
    <source>
        <dbReference type="Proteomes" id="UP000070700"/>
    </source>
</evidence>
<dbReference type="RefSeq" id="XP_018069292.1">
    <property type="nucleotide sequence ID" value="XM_018213213.1"/>
</dbReference>
<dbReference type="InParanoid" id="A0A194X560"/>
<dbReference type="KEGG" id="psco:LY89DRAFT_671333"/>
<proteinExistence type="predicted"/>
<keyword evidence="2" id="KW-1185">Reference proteome</keyword>
<accession>A0A194X560</accession>
<evidence type="ECO:0000313" key="1">
    <source>
        <dbReference type="EMBL" id="KUJ14937.1"/>
    </source>
</evidence>
<dbReference type="GeneID" id="28822939"/>
<gene>
    <name evidence="1" type="ORF">LY89DRAFT_671333</name>
</gene>
<dbReference type="OrthoDB" id="10507538at2759"/>
<dbReference type="EMBL" id="KQ947419">
    <property type="protein sequence ID" value="KUJ14937.1"/>
    <property type="molecule type" value="Genomic_DNA"/>
</dbReference>
<organism evidence="1 2">
    <name type="scientific">Mollisia scopiformis</name>
    <name type="common">Conifer needle endophyte fungus</name>
    <name type="synonym">Phialocephala scopiformis</name>
    <dbReference type="NCBI Taxonomy" id="149040"/>
    <lineage>
        <taxon>Eukaryota</taxon>
        <taxon>Fungi</taxon>
        <taxon>Dikarya</taxon>
        <taxon>Ascomycota</taxon>
        <taxon>Pezizomycotina</taxon>
        <taxon>Leotiomycetes</taxon>
        <taxon>Helotiales</taxon>
        <taxon>Mollisiaceae</taxon>
        <taxon>Mollisia</taxon>
    </lineage>
</organism>
<sequence length="345" mass="39772">MASSTIPEKASEKVVHALTFLDFNEAPYRNYHEYRGCSAESDMPYRKSSLFKGLEKLPECLRHQIYQLVVIDRDTVSRDHPTYWLNAYSDSLLNIRNIEGWTEPGVPTPSLEYKAGFFEKKFYSQKYESLRSPFCTIRHFAEALRLLDQEKENRAGATLEDFLHWVGDHIVVELETPDLNIGRAISTRLVLDTLVPFGNYITHLSLEHIPHGPRPDNHSRLYGEPDYKTKDFITLCDQVGAAMPHLQSVVFWVALSENELDIALSSPSKQPWVRACQRLGVKKVELKLLIVVVPSSNQTHPIWLPYIRARRLAWWKPKAGYQKVDAEKETKLRDILAQELIDDEP</sequence>
<dbReference type="Proteomes" id="UP000070700">
    <property type="component" value="Unassembled WGS sequence"/>
</dbReference>
<reference evidence="1 2" key="1">
    <citation type="submission" date="2015-10" db="EMBL/GenBank/DDBJ databases">
        <title>Full genome of DAOMC 229536 Phialocephala scopiformis, a fungal endophyte of spruce producing the potent anti-insectan compound rugulosin.</title>
        <authorList>
            <consortium name="DOE Joint Genome Institute"/>
            <person name="Walker A.K."/>
            <person name="Frasz S.L."/>
            <person name="Seifert K.A."/>
            <person name="Miller J.D."/>
            <person name="Mondo S.J."/>
            <person name="Labutti K."/>
            <person name="Lipzen A."/>
            <person name="Dockter R."/>
            <person name="Kennedy M."/>
            <person name="Grigoriev I.V."/>
            <person name="Spatafora J.W."/>
        </authorList>
    </citation>
    <scope>NUCLEOTIDE SEQUENCE [LARGE SCALE GENOMIC DNA]</scope>
    <source>
        <strain evidence="1 2">CBS 120377</strain>
    </source>
</reference>
<protein>
    <submittedName>
        <fullName evidence="1">Uncharacterized protein</fullName>
    </submittedName>
</protein>
<name>A0A194X560_MOLSC</name>
<dbReference type="AlphaFoldDB" id="A0A194X560"/>